<sequence>MTTQPEANQVPLVELLASVPADIRIGVDDGNDWKAGTTWHPVGQLCHEAAAELRLLHDLCAEWEKKAATWLASPEAAKRLDGYRELAQRVNTVEAALRQAVEALEKAMGDSAEFGRISYGECLSAITTAKQVLGKPDAA</sequence>
<gene>
    <name evidence="1" type="ORF">UFOVP416_51</name>
</gene>
<name>A0A6J5M489_9CAUD</name>
<organism evidence="1">
    <name type="scientific">uncultured Caudovirales phage</name>
    <dbReference type="NCBI Taxonomy" id="2100421"/>
    <lineage>
        <taxon>Viruses</taxon>
        <taxon>Duplodnaviria</taxon>
        <taxon>Heunggongvirae</taxon>
        <taxon>Uroviricota</taxon>
        <taxon>Caudoviricetes</taxon>
        <taxon>Peduoviridae</taxon>
        <taxon>Maltschvirus</taxon>
        <taxon>Maltschvirus maltsch</taxon>
    </lineage>
</organism>
<protein>
    <submittedName>
        <fullName evidence="1">Uncharacterized protein</fullName>
    </submittedName>
</protein>
<proteinExistence type="predicted"/>
<reference evidence="1" key="1">
    <citation type="submission" date="2020-04" db="EMBL/GenBank/DDBJ databases">
        <authorList>
            <person name="Chiriac C."/>
            <person name="Salcher M."/>
            <person name="Ghai R."/>
            <person name="Kavagutti S V."/>
        </authorList>
    </citation>
    <scope>NUCLEOTIDE SEQUENCE</scope>
</reference>
<evidence type="ECO:0000313" key="1">
    <source>
        <dbReference type="EMBL" id="CAB4141604.1"/>
    </source>
</evidence>
<dbReference type="EMBL" id="LR796392">
    <property type="protein sequence ID" value="CAB4141604.1"/>
    <property type="molecule type" value="Genomic_DNA"/>
</dbReference>
<accession>A0A6J5M489</accession>